<gene>
    <name evidence="1" type="ORF">DERYTH_LOCUS8189</name>
</gene>
<dbReference type="EMBL" id="CAJVPY010004173">
    <property type="protein sequence ID" value="CAG8612049.1"/>
    <property type="molecule type" value="Genomic_DNA"/>
</dbReference>
<organism evidence="1 2">
    <name type="scientific">Dentiscutata erythropus</name>
    <dbReference type="NCBI Taxonomy" id="1348616"/>
    <lineage>
        <taxon>Eukaryota</taxon>
        <taxon>Fungi</taxon>
        <taxon>Fungi incertae sedis</taxon>
        <taxon>Mucoromycota</taxon>
        <taxon>Glomeromycotina</taxon>
        <taxon>Glomeromycetes</taxon>
        <taxon>Diversisporales</taxon>
        <taxon>Gigasporaceae</taxon>
        <taxon>Dentiscutata</taxon>
    </lineage>
</organism>
<dbReference type="AlphaFoldDB" id="A0A9N9CR18"/>
<reference evidence="1" key="1">
    <citation type="submission" date="2021-06" db="EMBL/GenBank/DDBJ databases">
        <authorList>
            <person name="Kallberg Y."/>
            <person name="Tangrot J."/>
            <person name="Rosling A."/>
        </authorList>
    </citation>
    <scope>NUCLEOTIDE SEQUENCE</scope>
    <source>
        <strain evidence="1">MA453B</strain>
    </source>
</reference>
<evidence type="ECO:0000313" key="1">
    <source>
        <dbReference type="EMBL" id="CAG8612049.1"/>
    </source>
</evidence>
<feature type="non-terminal residue" evidence="1">
    <location>
        <position position="52"/>
    </location>
</feature>
<sequence>MTVASLTHLMIKRDLGSNKYSLKALLVGDMPTKIDNKNMIISMLVEDYTGQN</sequence>
<comment type="caution">
    <text evidence="1">The sequence shown here is derived from an EMBL/GenBank/DDBJ whole genome shotgun (WGS) entry which is preliminary data.</text>
</comment>
<name>A0A9N9CR18_9GLOM</name>
<evidence type="ECO:0000313" key="2">
    <source>
        <dbReference type="Proteomes" id="UP000789405"/>
    </source>
</evidence>
<dbReference type="Proteomes" id="UP000789405">
    <property type="component" value="Unassembled WGS sequence"/>
</dbReference>
<protein>
    <submittedName>
        <fullName evidence="1">16658_t:CDS:1</fullName>
    </submittedName>
</protein>
<keyword evidence="2" id="KW-1185">Reference proteome</keyword>
<accession>A0A9N9CR18</accession>
<proteinExistence type="predicted"/>